<keyword evidence="4" id="KW-0804">Transcription</keyword>
<proteinExistence type="predicted"/>
<evidence type="ECO:0000313" key="9">
    <source>
        <dbReference type="Proteomes" id="UP000287224"/>
    </source>
</evidence>
<evidence type="ECO:0000256" key="2">
    <source>
        <dbReference type="ARBA" id="ARBA00023015"/>
    </source>
</evidence>
<dbReference type="OrthoDB" id="9814200at2"/>
<evidence type="ECO:0000256" key="4">
    <source>
        <dbReference type="ARBA" id="ARBA00023163"/>
    </source>
</evidence>
<dbReference type="PANTHER" id="PTHR30055:SF175">
    <property type="entry name" value="HTH-TYPE TRANSCRIPTIONAL REPRESSOR KSTR2"/>
    <property type="match status" value="1"/>
</dbReference>
<dbReference type="InterPro" id="IPR050109">
    <property type="entry name" value="HTH-type_TetR-like_transc_reg"/>
</dbReference>
<keyword evidence="9" id="KW-1185">Reference proteome</keyword>
<dbReference type="SUPFAM" id="SSF48498">
    <property type="entry name" value="Tetracyclin repressor-like, C-terminal domain"/>
    <property type="match status" value="1"/>
</dbReference>
<evidence type="ECO:0000256" key="3">
    <source>
        <dbReference type="ARBA" id="ARBA00023125"/>
    </source>
</evidence>
<dbReference type="Gene3D" id="1.10.357.10">
    <property type="entry name" value="Tetracycline Repressor, domain 2"/>
    <property type="match status" value="1"/>
</dbReference>
<dbReference type="PANTHER" id="PTHR30055">
    <property type="entry name" value="HTH-TYPE TRANSCRIPTIONAL REGULATOR RUTR"/>
    <property type="match status" value="1"/>
</dbReference>
<name>A0A401ZI30_9CHLR</name>
<dbReference type="Pfam" id="PF17932">
    <property type="entry name" value="TetR_C_24"/>
    <property type="match status" value="1"/>
</dbReference>
<dbReference type="Gene3D" id="1.10.10.60">
    <property type="entry name" value="Homeodomain-like"/>
    <property type="match status" value="1"/>
</dbReference>
<evidence type="ECO:0000256" key="1">
    <source>
        <dbReference type="ARBA" id="ARBA00022491"/>
    </source>
</evidence>
<sequence length="217" mass="24695">MKQNQPDPPIAQPKTRRKDSENESGKRTRLTQKAIVETAAELFAQRGFGATSLNDIADALGVTKVALYYHVKNKEEILRLVYLTVLHIAEEPLRRIVKSDLTPREKLQQAIEHHIAITANSSPAVTVFYREQAHLTGPFAREIALREKDYERYFEQIIKEGIAAHAFKPDFDPKIVTFGLLGMCHWLSHWYQPSGRYTPQQVATMFIALTENGLLTP</sequence>
<feature type="region of interest" description="Disordered" evidence="6">
    <location>
        <begin position="1"/>
        <end position="31"/>
    </location>
</feature>
<keyword evidence="2" id="KW-0805">Transcription regulation</keyword>
<dbReference type="InterPro" id="IPR041490">
    <property type="entry name" value="KstR2_TetR_C"/>
</dbReference>
<dbReference type="GO" id="GO:0003700">
    <property type="term" value="F:DNA-binding transcription factor activity"/>
    <property type="evidence" value="ECO:0007669"/>
    <property type="project" value="TreeGrafter"/>
</dbReference>
<dbReference type="InterPro" id="IPR009057">
    <property type="entry name" value="Homeodomain-like_sf"/>
</dbReference>
<protein>
    <submittedName>
        <fullName evidence="8">Putative transcriptional regulator, TetR family protein</fullName>
    </submittedName>
</protein>
<keyword evidence="3 5" id="KW-0238">DNA-binding</keyword>
<comment type="caution">
    <text evidence="8">The sequence shown here is derived from an EMBL/GenBank/DDBJ whole genome shotgun (WGS) entry which is preliminary data.</text>
</comment>
<dbReference type="RefSeq" id="WP_126597440.1">
    <property type="nucleotide sequence ID" value="NZ_BIFQ01000001.1"/>
</dbReference>
<dbReference type="SUPFAM" id="SSF46689">
    <property type="entry name" value="Homeodomain-like"/>
    <property type="match status" value="1"/>
</dbReference>
<evidence type="ECO:0000313" key="8">
    <source>
        <dbReference type="EMBL" id="GCE06500.1"/>
    </source>
</evidence>
<keyword evidence="1" id="KW-0678">Repressor</keyword>
<organism evidence="8 9">
    <name type="scientific">Dictyobacter aurantiacus</name>
    <dbReference type="NCBI Taxonomy" id="1936993"/>
    <lineage>
        <taxon>Bacteria</taxon>
        <taxon>Bacillati</taxon>
        <taxon>Chloroflexota</taxon>
        <taxon>Ktedonobacteria</taxon>
        <taxon>Ktedonobacterales</taxon>
        <taxon>Dictyobacteraceae</taxon>
        <taxon>Dictyobacter</taxon>
    </lineage>
</organism>
<feature type="compositionally biased region" description="Pro residues" evidence="6">
    <location>
        <begin position="1"/>
        <end position="11"/>
    </location>
</feature>
<dbReference type="PROSITE" id="PS50977">
    <property type="entry name" value="HTH_TETR_2"/>
    <property type="match status" value="1"/>
</dbReference>
<dbReference type="InterPro" id="IPR036271">
    <property type="entry name" value="Tet_transcr_reg_TetR-rel_C_sf"/>
</dbReference>
<dbReference type="EMBL" id="BIFQ01000001">
    <property type="protein sequence ID" value="GCE06500.1"/>
    <property type="molecule type" value="Genomic_DNA"/>
</dbReference>
<feature type="DNA-binding region" description="H-T-H motif" evidence="5">
    <location>
        <begin position="52"/>
        <end position="71"/>
    </location>
</feature>
<dbReference type="InterPro" id="IPR001647">
    <property type="entry name" value="HTH_TetR"/>
</dbReference>
<dbReference type="GO" id="GO:0000976">
    <property type="term" value="F:transcription cis-regulatory region binding"/>
    <property type="evidence" value="ECO:0007669"/>
    <property type="project" value="TreeGrafter"/>
</dbReference>
<dbReference type="Pfam" id="PF00440">
    <property type="entry name" value="TetR_N"/>
    <property type="match status" value="1"/>
</dbReference>
<feature type="domain" description="HTH tetR-type" evidence="7">
    <location>
        <begin position="29"/>
        <end position="89"/>
    </location>
</feature>
<evidence type="ECO:0000256" key="6">
    <source>
        <dbReference type="SAM" id="MobiDB-lite"/>
    </source>
</evidence>
<reference evidence="9" key="1">
    <citation type="submission" date="2018-12" db="EMBL/GenBank/DDBJ databases">
        <title>Tengunoibacter tsumagoiensis gen. nov., sp. nov., Dictyobacter kobayashii sp. nov., D. alpinus sp. nov., and D. joshuensis sp. nov. and description of Dictyobacteraceae fam. nov. within the order Ktedonobacterales isolated from Tengu-no-mugimeshi.</title>
        <authorList>
            <person name="Wang C.M."/>
            <person name="Zheng Y."/>
            <person name="Sakai Y."/>
            <person name="Toyoda A."/>
            <person name="Minakuchi Y."/>
            <person name="Abe K."/>
            <person name="Yokota A."/>
            <person name="Yabe S."/>
        </authorList>
    </citation>
    <scope>NUCLEOTIDE SEQUENCE [LARGE SCALE GENOMIC DNA]</scope>
    <source>
        <strain evidence="9">S-27</strain>
    </source>
</reference>
<dbReference type="Proteomes" id="UP000287224">
    <property type="component" value="Unassembled WGS sequence"/>
</dbReference>
<evidence type="ECO:0000259" key="7">
    <source>
        <dbReference type="PROSITE" id="PS50977"/>
    </source>
</evidence>
<dbReference type="PRINTS" id="PR00455">
    <property type="entry name" value="HTHTETR"/>
</dbReference>
<dbReference type="AlphaFoldDB" id="A0A401ZI30"/>
<gene>
    <name evidence="8" type="ORF">KDAU_38290</name>
</gene>
<evidence type="ECO:0000256" key="5">
    <source>
        <dbReference type="PROSITE-ProRule" id="PRU00335"/>
    </source>
</evidence>
<accession>A0A401ZI30</accession>